<dbReference type="InterPro" id="IPR045018">
    <property type="entry name" value="Azg-like"/>
</dbReference>
<keyword evidence="3" id="KW-0812">Transmembrane</keyword>
<dbReference type="PANTHER" id="PTHR43337:SF1">
    <property type="entry name" value="XANTHINE_URACIL PERMEASE C887.17-RELATED"/>
    <property type="match status" value="1"/>
</dbReference>
<dbReference type="GO" id="GO:0015853">
    <property type="term" value="P:adenine transport"/>
    <property type="evidence" value="ECO:0007669"/>
    <property type="project" value="TreeGrafter"/>
</dbReference>
<name>A0A9D5H902_9LILI</name>
<reference evidence="4" key="2">
    <citation type="journal article" date="2022" name="Hortic Res">
        <title>The genome of Dioscorea zingiberensis sheds light on the biosynthesis, origin and evolution of the medicinally important diosgenin saponins.</title>
        <authorList>
            <person name="Li Y."/>
            <person name="Tan C."/>
            <person name="Li Z."/>
            <person name="Guo J."/>
            <person name="Li S."/>
            <person name="Chen X."/>
            <person name="Wang C."/>
            <person name="Dai X."/>
            <person name="Yang H."/>
            <person name="Song W."/>
            <person name="Hou L."/>
            <person name="Xu J."/>
            <person name="Tong Z."/>
            <person name="Xu A."/>
            <person name="Yuan X."/>
            <person name="Wang W."/>
            <person name="Yang Q."/>
            <person name="Chen L."/>
            <person name="Sun Z."/>
            <person name="Wang K."/>
            <person name="Pan B."/>
            <person name="Chen J."/>
            <person name="Bao Y."/>
            <person name="Liu F."/>
            <person name="Qi X."/>
            <person name="Gang D.R."/>
            <person name="Wen J."/>
            <person name="Li J."/>
        </authorList>
    </citation>
    <scope>NUCLEOTIDE SEQUENCE</scope>
    <source>
        <strain evidence="4">Dzin_1.0</strain>
    </source>
</reference>
<dbReference type="GO" id="GO:0005345">
    <property type="term" value="F:purine nucleobase transmembrane transporter activity"/>
    <property type="evidence" value="ECO:0007669"/>
    <property type="project" value="TreeGrafter"/>
</dbReference>
<evidence type="ECO:0000256" key="1">
    <source>
        <dbReference type="ARBA" id="ARBA00004127"/>
    </source>
</evidence>
<keyword evidence="3" id="KW-0472">Membrane</keyword>
<dbReference type="GO" id="GO:0012505">
    <property type="term" value="C:endomembrane system"/>
    <property type="evidence" value="ECO:0007669"/>
    <property type="project" value="UniProtKB-SubCell"/>
</dbReference>
<dbReference type="Proteomes" id="UP001085076">
    <property type="component" value="Miscellaneous, Linkage group lg07"/>
</dbReference>
<keyword evidence="3" id="KW-1133">Transmembrane helix</keyword>
<keyword evidence="2" id="KW-0813">Transport</keyword>
<feature type="transmembrane region" description="Helical" evidence="3">
    <location>
        <begin position="142"/>
        <end position="161"/>
    </location>
</feature>
<proteinExistence type="predicted"/>
<comment type="caution">
    <text evidence="4">The sequence shown here is derived from an EMBL/GenBank/DDBJ whole genome shotgun (WGS) entry which is preliminary data.</text>
</comment>
<dbReference type="GO" id="GO:0015854">
    <property type="term" value="P:guanine transport"/>
    <property type="evidence" value="ECO:0007669"/>
    <property type="project" value="TreeGrafter"/>
</dbReference>
<feature type="transmembrane region" description="Helical" evidence="3">
    <location>
        <begin position="101"/>
        <end position="122"/>
    </location>
</feature>
<evidence type="ECO:0000256" key="2">
    <source>
        <dbReference type="ARBA" id="ARBA00022448"/>
    </source>
</evidence>
<evidence type="ECO:0000313" key="5">
    <source>
        <dbReference type="Proteomes" id="UP001085076"/>
    </source>
</evidence>
<accession>A0A9D5H902</accession>
<evidence type="ECO:0000313" key="4">
    <source>
        <dbReference type="EMBL" id="KAJ0967804.1"/>
    </source>
</evidence>
<dbReference type="EMBL" id="JAGGNH010000007">
    <property type="protein sequence ID" value="KAJ0967804.1"/>
    <property type="molecule type" value="Genomic_DNA"/>
</dbReference>
<reference evidence="4" key="1">
    <citation type="submission" date="2021-03" db="EMBL/GenBank/DDBJ databases">
        <authorList>
            <person name="Li Z."/>
            <person name="Yang C."/>
        </authorList>
    </citation>
    <scope>NUCLEOTIDE SEQUENCE</scope>
    <source>
        <strain evidence="4">Dzin_1.0</strain>
        <tissue evidence="4">Leaf</tissue>
    </source>
</reference>
<comment type="subcellular location">
    <subcellularLocation>
        <location evidence="1">Endomembrane system</location>
        <topology evidence="1">Multi-pass membrane protein</topology>
    </subcellularLocation>
</comment>
<gene>
    <name evidence="4" type="ORF">J5N97_024721</name>
</gene>
<sequence>MQHLLRRHPLPQPQLLNPTFSLAAVCFVSHCLLPNQKHQGRYDLPHRLRYRRLRFSHTFPTAFPYTLAGDDSLNYFKKVIDGHKIESTTGALSSISISKGYFWLAFFTFLYVDILDTTRTLYSMARFSIFINDNRNFEGQYFTLMSNATSIITGLLSYLLGL</sequence>
<protein>
    <submittedName>
        <fullName evidence="4">Uncharacterized protein</fullName>
    </submittedName>
</protein>
<organism evidence="4 5">
    <name type="scientific">Dioscorea zingiberensis</name>
    <dbReference type="NCBI Taxonomy" id="325984"/>
    <lineage>
        <taxon>Eukaryota</taxon>
        <taxon>Viridiplantae</taxon>
        <taxon>Streptophyta</taxon>
        <taxon>Embryophyta</taxon>
        <taxon>Tracheophyta</taxon>
        <taxon>Spermatophyta</taxon>
        <taxon>Magnoliopsida</taxon>
        <taxon>Liliopsida</taxon>
        <taxon>Dioscoreales</taxon>
        <taxon>Dioscoreaceae</taxon>
        <taxon>Dioscorea</taxon>
    </lineage>
</organism>
<dbReference type="GO" id="GO:0005886">
    <property type="term" value="C:plasma membrane"/>
    <property type="evidence" value="ECO:0007669"/>
    <property type="project" value="TreeGrafter"/>
</dbReference>
<keyword evidence="5" id="KW-1185">Reference proteome</keyword>
<dbReference type="OrthoDB" id="431212at2759"/>
<dbReference type="AlphaFoldDB" id="A0A9D5H902"/>
<evidence type="ECO:0000256" key="3">
    <source>
        <dbReference type="SAM" id="Phobius"/>
    </source>
</evidence>
<dbReference type="PANTHER" id="PTHR43337">
    <property type="entry name" value="XANTHINE/URACIL PERMEASE C887.17-RELATED"/>
    <property type="match status" value="1"/>
</dbReference>